<evidence type="ECO:0000259" key="1">
    <source>
        <dbReference type="Pfam" id="PF13456"/>
    </source>
</evidence>
<accession>A0A6D2HFP0</accession>
<dbReference type="InterPro" id="IPR044730">
    <property type="entry name" value="RNase_H-like_dom_plant"/>
</dbReference>
<dbReference type="AlphaFoldDB" id="A0A6D2HFP0"/>
<dbReference type="OrthoDB" id="1752183at2759"/>
<dbReference type="InterPro" id="IPR053151">
    <property type="entry name" value="RNase_H-like"/>
</dbReference>
<reference evidence="2" key="1">
    <citation type="submission" date="2020-01" db="EMBL/GenBank/DDBJ databases">
        <authorList>
            <person name="Mishra B."/>
        </authorList>
    </citation>
    <scope>NUCLEOTIDE SEQUENCE [LARGE SCALE GENOMIC DNA]</scope>
</reference>
<name>A0A6D2HFP0_9BRAS</name>
<sequence length="172" mass="19297">MFAVAVWWAWKWRYNDVFGDNTLWRNSVKFRKDYVKGVHSVTMGGGRTGVVHRVEREILWLPPLVSWMKLNIDSASHGNPGLATAGGAIQNGYGQWCGGFALNIGRCTAPVAELWGVYYSLCIAWKRGITSLKVEIDSLMVVGFLMTGICDTHPLLFLVHMCHGLLVKNWKV</sequence>
<gene>
    <name evidence="2" type="ORF">MERR_LOCUS1671</name>
</gene>
<dbReference type="InterPro" id="IPR036397">
    <property type="entry name" value="RNaseH_sf"/>
</dbReference>
<dbReference type="GO" id="GO:0003676">
    <property type="term" value="F:nucleic acid binding"/>
    <property type="evidence" value="ECO:0007669"/>
    <property type="project" value="InterPro"/>
</dbReference>
<organism evidence="2 3">
    <name type="scientific">Microthlaspi erraticum</name>
    <dbReference type="NCBI Taxonomy" id="1685480"/>
    <lineage>
        <taxon>Eukaryota</taxon>
        <taxon>Viridiplantae</taxon>
        <taxon>Streptophyta</taxon>
        <taxon>Embryophyta</taxon>
        <taxon>Tracheophyta</taxon>
        <taxon>Spermatophyta</taxon>
        <taxon>Magnoliopsida</taxon>
        <taxon>eudicotyledons</taxon>
        <taxon>Gunneridae</taxon>
        <taxon>Pentapetalae</taxon>
        <taxon>rosids</taxon>
        <taxon>malvids</taxon>
        <taxon>Brassicales</taxon>
        <taxon>Brassicaceae</taxon>
        <taxon>Coluteocarpeae</taxon>
        <taxon>Microthlaspi</taxon>
    </lineage>
</organism>
<evidence type="ECO:0000313" key="2">
    <source>
        <dbReference type="EMBL" id="CAA7014437.1"/>
    </source>
</evidence>
<proteinExistence type="predicted"/>
<dbReference type="InterPro" id="IPR012337">
    <property type="entry name" value="RNaseH-like_sf"/>
</dbReference>
<dbReference type="PANTHER" id="PTHR47723:SF19">
    <property type="entry name" value="POLYNUCLEOTIDYL TRANSFERASE, RIBONUCLEASE H-LIKE SUPERFAMILY PROTEIN"/>
    <property type="match status" value="1"/>
</dbReference>
<dbReference type="Pfam" id="PF13456">
    <property type="entry name" value="RVT_3"/>
    <property type="match status" value="1"/>
</dbReference>
<dbReference type="Proteomes" id="UP000467841">
    <property type="component" value="Unassembled WGS sequence"/>
</dbReference>
<dbReference type="GO" id="GO:0004523">
    <property type="term" value="F:RNA-DNA hybrid ribonuclease activity"/>
    <property type="evidence" value="ECO:0007669"/>
    <property type="project" value="InterPro"/>
</dbReference>
<dbReference type="Gene3D" id="3.30.420.10">
    <property type="entry name" value="Ribonuclease H-like superfamily/Ribonuclease H"/>
    <property type="match status" value="1"/>
</dbReference>
<feature type="domain" description="RNase H type-1" evidence="1">
    <location>
        <begin position="71"/>
        <end position="147"/>
    </location>
</feature>
<dbReference type="SUPFAM" id="SSF53098">
    <property type="entry name" value="Ribonuclease H-like"/>
    <property type="match status" value="1"/>
</dbReference>
<dbReference type="InterPro" id="IPR002156">
    <property type="entry name" value="RNaseH_domain"/>
</dbReference>
<protein>
    <recommendedName>
        <fullName evidence="1">RNase H type-1 domain-containing protein</fullName>
    </recommendedName>
</protein>
<keyword evidence="3" id="KW-1185">Reference proteome</keyword>
<evidence type="ECO:0000313" key="3">
    <source>
        <dbReference type="Proteomes" id="UP000467841"/>
    </source>
</evidence>
<dbReference type="PANTHER" id="PTHR47723">
    <property type="entry name" value="OS05G0353850 PROTEIN"/>
    <property type="match status" value="1"/>
</dbReference>
<dbReference type="EMBL" id="CACVBM020000111">
    <property type="protein sequence ID" value="CAA7014437.1"/>
    <property type="molecule type" value="Genomic_DNA"/>
</dbReference>
<comment type="caution">
    <text evidence="2">The sequence shown here is derived from an EMBL/GenBank/DDBJ whole genome shotgun (WGS) entry which is preliminary data.</text>
</comment>
<dbReference type="CDD" id="cd06222">
    <property type="entry name" value="RNase_H_like"/>
    <property type="match status" value="1"/>
</dbReference>